<dbReference type="Pfam" id="PF12625">
    <property type="entry name" value="Arabinose_bd"/>
    <property type="match status" value="1"/>
</dbReference>
<dbReference type="PANTHER" id="PTHR47894:SF1">
    <property type="entry name" value="HTH-TYPE TRANSCRIPTIONAL REGULATOR VQSM"/>
    <property type="match status" value="1"/>
</dbReference>
<keyword evidence="2" id="KW-0238">DNA-binding</keyword>
<evidence type="ECO:0000256" key="2">
    <source>
        <dbReference type="ARBA" id="ARBA00023125"/>
    </source>
</evidence>
<dbReference type="GO" id="GO:0003700">
    <property type="term" value="F:DNA-binding transcription factor activity"/>
    <property type="evidence" value="ECO:0007669"/>
    <property type="project" value="InterPro"/>
</dbReference>
<dbReference type="PANTHER" id="PTHR47894">
    <property type="entry name" value="HTH-TYPE TRANSCRIPTIONAL REGULATOR GADX"/>
    <property type="match status" value="1"/>
</dbReference>
<evidence type="ECO:0000256" key="1">
    <source>
        <dbReference type="ARBA" id="ARBA00023015"/>
    </source>
</evidence>
<accession>A0A7D5VW44</accession>
<feature type="region of interest" description="Disordered" evidence="4">
    <location>
        <begin position="342"/>
        <end position="362"/>
    </location>
</feature>
<name>A0A7D5VW44_PSEPU</name>
<dbReference type="InterPro" id="IPR009057">
    <property type="entry name" value="Homeodomain-like_sf"/>
</dbReference>
<organism evidence="6 7">
    <name type="scientific">Pseudomonas putida</name>
    <name type="common">Arthrobacter siderocapsulatus</name>
    <dbReference type="NCBI Taxonomy" id="303"/>
    <lineage>
        <taxon>Bacteria</taxon>
        <taxon>Pseudomonadati</taxon>
        <taxon>Pseudomonadota</taxon>
        <taxon>Gammaproteobacteria</taxon>
        <taxon>Pseudomonadales</taxon>
        <taxon>Pseudomonadaceae</taxon>
        <taxon>Pseudomonas</taxon>
    </lineage>
</organism>
<dbReference type="SMART" id="SM00342">
    <property type="entry name" value="HTH_ARAC"/>
    <property type="match status" value="1"/>
</dbReference>
<dbReference type="InterPro" id="IPR018060">
    <property type="entry name" value="HTH_AraC"/>
</dbReference>
<reference evidence="6 7" key="1">
    <citation type="journal article" date="2009" name="Mikrobiologiia">
        <title>[Phenanthren biodegradation and interaction of Pseudomonas putida BS3701 and Burkholderia sp.BS3702 in plant rhizosphere].</title>
        <authorList>
            <person name="Ovchinnikova A.A."/>
            <person name="Vetrova A.A."/>
            <person name="Filonov A.E."/>
            <person name="Boronin A.M."/>
        </authorList>
    </citation>
    <scope>NUCLEOTIDE SEQUENCE [LARGE SCALE GENOMIC DNA]</scope>
    <source>
        <strain evidence="6 7">BS3701</strain>
    </source>
</reference>
<dbReference type="GO" id="GO:0000976">
    <property type="term" value="F:transcription cis-regulatory region binding"/>
    <property type="evidence" value="ECO:0007669"/>
    <property type="project" value="TreeGrafter"/>
</dbReference>
<dbReference type="GO" id="GO:0005829">
    <property type="term" value="C:cytosol"/>
    <property type="evidence" value="ECO:0007669"/>
    <property type="project" value="TreeGrafter"/>
</dbReference>
<keyword evidence="3" id="KW-0804">Transcription</keyword>
<dbReference type="PROSITE" id="PS01124">
    <property type="entry name" value="HTH_ARAC_FAMILY_2"/>
    <property type="match status" value="1"/>
</dbReference>
<dbReference type="Gene3D" id="1.10.10.60">
    <property type="entry name" value="Homeodomain-like"/>
    <property type="match status" value="1"/>
</dbReference>
<evidence type="ECO:0000313" key="6">
    <source>
        <dbReference type="EMBL" id="QLJ12366.1"/>
    </source>
</evidence>
<evidence type="ECO:0000313" key="7">
    <source>
        <dbReference type="Proteomes" id="UP000510934"/>
    </source>
</evidence>
<dbReference type="RefSeq" id="WP_180688339.1">
    <property type="nucleotide sequence ID" value="NZ_CP059052.1"/>
</dbReference>
<proteinExistence type="predicted"/>
<gene>
    <name evidence="6" type="ORF">H0H12_18080</name>
</gene>
<dbReference type="PRINTS" id="PR00032">
    <property type="entry name" value="HTHARAC"/>
</dbReference>
<keyword evidence="1" id="KW-0805">Transcription regulation</keyword>
<evidence type="ECO:0000256" key="3">
    <source>
        <dbReference type="ARBA" id="ARBA00023163"/>
    </source>
</evidence>
<dbReference type="InterPro" id="IPR020449">
    <property type="entry name" value="Tscrpt_reg_AraC-type_HTH"/>
</dbReference>
<feature type="domain" description="HTH araC/xylS-type" evidence="5">
    <location>
        <begin position="230"/>
        <end position="332"/>
    </location>
</feature>
<dbReference type="Proteomes" id="UP000510934">
    <property type="component" value="Chromosome"/>
</dbReference>
<dbReference type="EMBL" id="CP059052">
    <property type="protein sequence ID" value="QLJ12366.1"/>
    <property type="molecule type" value="Genomic_DNA"/>
</dbReference>
<dbReference type="Pfam" id="PF12833">
    <property type="entry name" value="HTH_18"/>
    <property type="match status" value="1"/>
</dbReference>
<evidence type="ECO:0000259" key="5">
    <source>
        <dbReference type="PROSITE" id="PS01124"/>
    </source>
</evidence>
<protein>
    <submittedName>
        <fullName evidence="6">AraC family transcriptional regulator</fullName>
    </submittedName>
</protein>
<dbReference type="SUPFAM" id="SSF46689">
    <property type="entry name" value="Homeodomain-like"/>
    <property type="match status" value="1"/>
</dbReference>
<dbReference type="InterPro" id="IPR032687">
    <property type="entry name" value="AraC-type_N"/>
</dbReference>
<evidence type="ECO:0000256" key="4">
    <source>
        <dbReference type="SAM" id="MobiDB-lite"/>
    </source>
</evidence>
<dbReference type="AlphaFoldDB" id="A0A7D5VW44"/>
<sequence>MRESDSVAVYFLNAMLHALRDTPVERDAQLRAVGIAPQLLDQPQARVPAKAFAQLWLALIQRLDDEFFGLDSHGMPLGSFALICRGLILEPNLEKALRQCMGGFGLFLRDLRGSLTVRGGRALISVQSNIADPLTRVYAEETYLVLMIGMLCWLAGRRIAIDRTELAVSRPAQEDDLLLWGPDLRLGSGRTEVEFDSAYLRLPVVQDRAALQTFLRSAPQGLVIRFRNQNGLVAEVYQHLRALRYGQWPTLAALAQQQGVSASTFRRQLEREGRSYQQIKDEVRRAMAFERLREGALSIAEIAEQAGFQEPSAFHRAFKKWTGQSPGSYRARLVGLRSTCGSGHAREETNAVDGTGSAGVRG</sequence>